<protein>
    <submittedName>
        <fullName evidence="4">Baramicin A1 isoform X2</fullName>
    </submittedName>
</protein>
<dbReference type="Proteomes" id="UP000515160">
    <property type="component" value="Chromosome 3"/>
</dbReference>
<dbReference type="OrthoDB" id="7848737at2759"/>
<organism evidence="3 4">
    <name type="scientific">Drosophila albomicans</name>
    <name type="common">Fruit fly</name>
    <dbReference type="NCBI Taxonomy" id="7291"/>
    <lineage>
        <taxon>Eukaryota</taxon>
        <taxon>Metazoa</taxon>
        <taxon>Ecdysozoa</taxon>
        <taxon>Arthropoda</taxon>
        <taxon>Hexapoda</taxon>
        <taxon>Insecta</taxon>
        <taxon>Pterygota</taxon>
        <taxon>Neoptera</taxon>
        <taxon>Endopterygota</taxon>
        <taxon>Diptera</taxon>
        <taxon>Brachycera</taxon>
        <taxon>Muscomorpha</taxon>
        <taxon>Ephydroidea</taxon>
        <taxon>Drosophilidae</taxon>
        <taxon>Drosophila</taxon>
    </lineage>
</organism>
<feature type="region of interest" description="Disordered" evidence="1">
    <location>
        <begin position="125"/>
        <end position="144"/>
    </location>
</feature>
<dbReference type="RefSeq" id="XP_034109316.1">
    <property type="nucleotide sequence ID" value="XM_034253425.2"/>
</dbReference>
<feature type="chain" id="PRO_5028385256" evidence="2">
    <location>
        <begin position="25"/>
        <end position="283"/>
    </location>
</feature>
<feature type="compositionally biased region" description="Polar residues" evidence="1">
    <location>
        <begin position="262"/>
        <end position="273"/>
    </location>
</feature>
<proteinExistence type="predicted"/>
<evidence type="ECO:0000313" key="4">
    <source>
        <dbReference type="RefSeq" id="XP_034109316.1"/>
    </source>
</evidence>
<feature type="signal peptide" evidence="2">
    <location>
        <begin position="1"/>
        <end position="24"/>
    </location>
</feature>
<accession>A0A6P8WZT3</accession>
<keyword evidence="2" id="KW-0732">Signal</keyword>
<name>A0A6P8WZT3_DROAB</name>
<feature type="region of interest" description="Disordered" evidence="1">
    <location>
        <begin position="262"/>
        <end position="283"/>
    </location>
</feature>
<evidence type="ECO:0000313" key="3">
    <source>
        <dbReference type="Proteomes" id="UP000515160"/>
    </source>
</evidence>
<reference evidence="4" key="1">
    <citation type="submission" date="2025-08" db="UniProtKB">
        <authorList>
            <consortium name="RefSeq"/>
        </authorList>
    </citation>
    <scope>IDENTIFICATION</scope>
    <source>
        <strain evidence="4">15112-1751.03</strain>
        <tissue evidence="4">Whole Adult</tissue>
    </source>
</reference>
<keyword evidence="3" id="KW-1185">Reference proteome</keyword>
<dbReference type="GeneID" id="117571332"/>
<dbReference type="AlphaFoldDB" id="A0A6P8WZT3"/>
<evidence type="ECO:0000256" key="1">
    <source>
        <dbReference type="SAM" id="MobiDB-lite"/>
    </source>
</evidence>
<evidence type="ECO:0000256" key="2">
    <source>
        <dbReference type="SAM" id="SignalP"/>
    </source>
</evidence>
<gene>
    <name evidence="4" type="primary">LOC117571332</name>
</gene>
<sequence length="283" mass="31327">MHNMASYLLLGLCCSLLLCAVVESYTPSDDPSKVPDVGGTFEHNPNRGEHVYIDEAGNRYVHSKKSTRRAEYIDHQEPLLIGPAGSQVYIRGGNEGSYTVPGVKGTFKYSASSGQHEYVDNQGNTFTHQRDAGPGESTHTISGPGLVAHHAHKRRERSPDLHVARPDRTVLVGNDGSFVVHRQSRSPQDYYVTRPGHAIIYKSDGSFAAQRNRRSPEHDLHKRIRRARVQGENFVARDDQAGVWNDRVSVWKRPDGRTVTVDSQGNVITSGSPNGRGPQYYSG</sequence>